<proteinExistence type="inferred from homology"/>
<dbReference type="NCBIfam" id="TIGR00460">
    <property type="entry name" value="fmt"/>
    <property type="match status" value="1"/>
</dbReference>
<dbReference type="PANTHER" id="PTHR11138">
    <property type="entry name" value="METHIONYL-TRNA FORMYLTRANSFERASE"/>
    <property type="match status" value="1"/>
</dbReference>
<protein>
    <recommendedName>
        <fullName evidence="2 5">Methionyl-tRNA formyltransferase</fullName>
        <ecNumber evidence="2 5">2.1.2.9</ecNumber>
    </recommendedName>
</protein>
<dbReference type="GO" id="GO:0004479">
    <property type="term" value="F:methionyl-tRNA formyltransferase activity"/>
    <property type="evidence" value="ECO:0007669"/>
    <property type="project" value="UniProtKB-UniRule"/>
</dbReference>
<keyword evidence="3 5" id="KW-0808">Transferase</keyword>
<evidence type="ECO:0000256" key="4">
    <source>
        <dbReference type="ARBA" id="ARBA00022917"/>
    </source>
</evidence>
<organism evidence="9 10">
    <name type="scientific">Psychroflexus salarius</name>
    <dbReference type="NCBI Taxonomy" id="1155689"/>
    <lineage>
        <taxon>Bacteria</taxon>
        <taxon>Pseudomonadati</taxon>
        <taxon>Bacteroidota</taxon>
        <taxon>Flavobacteriia</taxon>
        <taxon>Flavobacteriales</taxon>
        <taxon>Flavobacteriaceae</taxon>
        <taxon>Psychroflexus</taxon>
    </lineage>
</organism>
<dbReference type="InterPro" id="IPR036477">
    <property type="entry name" value="Formyl_transf_N_sf"/>
</dbReference>
<dbReference type="InterPro" id="IPR005794">
    <property type="entry name" value="Fmt"/>
</dbReference>
<gene>
    <name evidence="5" type="primary">fmt</name>
    <name evidence="9" type="ORF">SAMN05444278_101417</name>
</gene>
<comment type="catalytic activity">
    <reaction evidence="5">
        <text>L-methionyl-tRNA(fMet) + (6R)-10-formyltetrahydrofolate = N-formyl-L-methionyl-tRNA(fMet) + (6S)-5,6,7,8-tetrahydrofolate + H(+)</text>
        <dbReference type="Rhea" id="RHEA:24380"/>
        <dbReference type="Rhea" id="RHEA-COMP:9952"/>
        <dbReference type="Rhea" id="RHEA-COMP:9953"/>
        <dbReference type="ChEBI" id="CHEBI:15378"/>
        <dbReference type="ChEBI" id="CHEBI:57453"/>
        <dbReference type="ChEBI" id="CHEBI:78530"/>
        <dbReference type="ChEBI" id="CHEBI:78844"/>
        <dbReference type="ChEBI" id="CHEBI:195366"/>
        <dbReference type="EC" id="2.1.2.9"/>
    </reaction>
</comment>
<accession>A0A1M4T0F3</accession>
<dbReference type="SUPFAM" id="SSF50486">
    <property type="entry name" value="FMT C-terminal domain-like"/>
    <property type="match status" value="1"/>
</dbReference>
<dbReference type="CDD" id="cd08646">
    <property type="entry name" value="FMT_core_Met-tRNA-FMT_N"/>
    <property type="match status" value="1"/>
</dbReference>
<dbReference type="OrthoDB" id="9802815at2"/>
<feature type="binding site" evidence="5">
    <location>
        <begin position="110"/>
        <end position="113"/>
    </location>
    <ligand>
        <name>(6S)-5,6,7,8-tetrahydrofolate</name>
        <dbReference type="ChEBI" id="CHEBI:57453"/>
    </ligand>
</feature>
<dbReference type="InterPro" id="IPR011034">
    <property type="entry name" value="Formyl_transferase-like_C_sf"/>
</dbReference>
<dbReference type="HAMAP" id="MF_00182">
    <property type="entry name" value="Formyl_trans"/>
    <property type="match status" value="1"/>
</dbReference>
<dbReference type="Proteomes" id="UP000184462">
    <property type="component" value="Unassembled WGS sequence"/>
</dbReference>
<dbReference type="GO" id="GO:0005829">
    <property type="term" value="C:cytosol"/>
    <property type="evidence" value="ECO:0007669"/>
    <property type="project" value="TreeGrafter"/>
</dbReference>
<dbReference type="Pfam" id="PF00551">
    <property type="entry name" value="Formyl_trans_N"/>
    <property type="match status" value="1"/>
</dbReference>
<keyword evidence="10" id="KW-1185">Reference proteome</keyword>
<evidence type="ECO:0000313" key="10">
    <source>
        <dbReference type="Proteomes" id="UP000184462"/>
    </source>
</evidence>
<evidence type="ECO:0000256" key="2">
    <source>
        <dbReference type="ARBA" id="ARBA00012261"/>
    </source>
</evidence>
<dbReference type="RefSeq" id="WP_073191347.1">
    <property type="nucleotide sequence ID" value="NZ_FQTW01000001.1"/>
</dbReference>
<dbReference type="Gene3D" id="3.40.50.12230">
    <property type="match status" value="1"/>
</dbReference>
<evidence type="ECO:0000256" key="3">
    <source>
        <dbReference type="ARBA" id="ARBA00022679"/>
    </source>
</evidence>
<evidence type="ECO:0000259" key="7">
    <source>
        <dbReference type="Pfam" id="PF00551"/>
    </source>
</evidence>
<evidence type="ECO:0000259" key="8">
    <source>
        <dbReference type="Pfam" id="PF02911"/>
    </source>
</evidence>
<dbReference type="PANTHER" id="PTHR11138:SF5">
    <property type="entry name" value="METHIONYL-TRNA FORMYLTRANSFERASE, MITOCHONDRIAL"/>
    <property type="match status" value="1"/>
</dbReference>
<dbReference type="InterPro" id="IPR041711">
    <property type="entry name" value="Met-tRNA-FMT_N"/>
</dbReference>
<evidence type="ECO:0000256" key="6">
    <source>
        <dbReference type="SAM" id="MobiDB-lite"/>
    </source>
</evidence>
<keyword evidence="4 5" id="KW-0648">Protein biosynthesis</keyword>
<name>A0A1M4T0F3_9FLAO</name>
<dbReference type="STRING" id="1155689.SAMN05444278_101417"/>
<dbReference type="InterPro" id="IPR005793">
    <property type="entry name" value="Formyl_trans_C"/>
</dbReference>
<feature type="domain" description="Formyl transferase N-terminal" evidence="7">
    <location>
        <begin position="5"/>
        <end position="179"/>
    </location>
</feature>
<dbReference type="SUPFAM" id="SSF53328">
    <property type="entry name" value="Formyltransferase"/>
    <property type="match status" value="1"/>
</dbReference>
<dbReference type="AlphaFoldDB" id="A0A1M4T0F3"/>
<comment type="similarity">
    <text evidence="1 5">Belongs to the Fmt family.</text>
</comment>
<sequence length="314" mass="35536">MRELRILFMGTPDFAVKTLKSIRDNFEVCGVVTAPDKPAGRGRKLNKSAVKVYAEANNLKILQPTNLKSEKFQNELKCLNPNLIVVVAFRMLPKQVWNFPKYGTFNIHASLLPEYRGAAPINWVVINGEHKTGVTSFFIDDKIDTGEIIKQKEILISTDDTAGSLHDKLMHLGAELAVETCKAIQSEQDNTTKQPELNPKQAPKLTKENTQIDWNKPSEDIINLVKGLNPYPISWTIFNEDGYEKSVKILELSKSDEIIKAEPGEVILNKKQFLVKTKDHWVEIKKLKYPGKKALHIKDFLNGYNSPDQLKLNA</sequence>
<dbReference type="CDD" id="cd08704">
    <property type="entry name" value="Met_tRNA_FMT_C"/>
    <property type="match status" value="1"/>
</dbReference>
<reference evidence="9 10" key="1">
    <citation type="submission" date="2016-11" db="EMBL/GenBank/DDBJ databases">
        <authorList>
            <person name="Jaros S."/>
            <person name="Januszkiewicz K."/>
            <person name="Wedrychowicz H."/>
        </authorList>
    </citation>
    <scope>NUCLEOTIDE SEQUENCE [LARGE SCALE GENOMIC DNA]</scope>
    <source>
        <strain evidence="9 10">DSM 25661</strain>
    </source>
</reference>
<dbReference type="Pfam" id="PF02911">
    <property type="entry name" value="Formyl_trans_C"/>
    <property type="match status" value="1"/>
</dbReference>
<dbReference type="EC" id="2.1.2.9" evidence="2 5"/>
<dbReference type="InterPro" id="IPR002376">
    <property type="entry name" value="Formyl_transf_N"/>
</dbReference>
<feature type="domain" description="Formyl transferase C-terminal" evidence="8">
    <location>
        <begin position="204"/>
        <end position="305"/>
    </location>
</feature>
<dbReference type="EMBL" id="FQTW01000001">
    <property type="protein sequence ID" value="SHE37767.1"/>
    <property type="molecule type" value="Genomic_DNA"/>
</dbReference>
<evidence type="ECO:0000313" key="9">
    <source>
        <dbReference type="EMBL" id="SHE37767.1"/>
    </source>
</evidence>
<feature type="region of interest" description="Disordered" evidence="6">
    <location>
        <begin position="187"/>
        <end position="208"/>
    </location>
</feature>
<evidence type="ECO:0000256" key="1">
    <source>
        <dbReference type="ARBA" id="ARBA00010699"/>
    </source>
</evidence>
<evidence type="ECO:0000256" key="5">
    <source>
        <dbReference type="HAMAP-Rule" id="MF_00182"/>
    </source>
</evidence>
<comment type="function">
    <text evidence="5">Attaches a formyl group to the free amino group of methionyl-tRNA(fMet). The formyl group appears to play a dual role in the initiator identity of N-formylmethionyl-tRNA by promoting its recognition by IF2 and preventing the misappropriation of this tRNA by the elongation apparatus.</text>
</comment>
<dbReference type="InterPro" id="IPR044135">
    <property type="entry name" value="Met-tRNA-FMT_C"/>
</dbReference>